<dbReference type="InterPro" id="IPR007267">
    <property type="entry name" value="GtrA_DPMS_TM"/>
</dbReference>
<evidence type="ECO:0000256" key="2">
    <source>
        <dbReference type="ARBA" id="ARBA00009399"/>
    </source>
</evidence>
<dbReference type="PANTHER" id="PTHR38459:SF5">
    <property type="entry name" value="CELL WALL TEICHOIC ACID GLYCOSYLATION PROTEIN GTCA"/>
    <property type="match status" value="1"/>
</dbReference>
<comment type="caution">
    <text evidence="6">The sequence shown here is derived from an EMBL/GenBank/DDBJ whole genome shotgun (WGS) entry which is preliminary data.</text>
</comment>
<keyword evidence="7" id="KW-1185">Reference proteome</keyword>
<comment type="subcellular location">
    <subcellularLocation>
        <location evidence="1">Membrane</location>
        <topology evidence="1">Multi-pass membrane protein</topology>
    </subcellularLocation>
</comment>
<organism evidence="6 7">
    <name type="scientific">Bombilactobacillus bombi</name>
    <dbReference type="NCBI Taxonomy" id="1303590"/>
    <lineage>
        <taxon>Bacteria</taxon>
        <taxon>Bacillati</taxon>
        <taxon>Bacillota</taxon>
        <taxon>Bacilli</taxon>
        <taxon>Lactobacillales</taxon>
        <taxon>Lactobacillaceae</taxon>
        <taxon>Bombilactobacillus</taxon>
    </lineage>
</organism>
<dbReference type="GO" id="GO:0000271">
    <property type="term" value="P:polysaccharide biosynthetic process"/>
    <property type="evidence" value="ECO:0007669"/>
    <property type="project" value="InterPro"/>
</dbReference>
<dbReference type="PANTHER" id="PTHR38459">
    <property type="entry name" value="PROPHAGE BACTOPRENOL-LINKED GLUCOSE TRANSLOCASE HOMOLOG"/>
    <property type="match status" value="1"/>
</dbReference>
<dbReference type="EMBL" id="QOCR01000004">
    <property type="protein sequence ID" value="RHW50214.1"/>
    <property type="molecule type" value="Genomic_DNA"/>
</dbReference>
<evidence type="ECO:0000313" key="6">
    <source>
        <dbReference type="EMBL" id="RHW50214.1"/>
    </source>
</evidence>
<evidence type="ECO:0000256" key="4">
    <source>
        <dbReference type="ARBA" id="ARBA00022989"/>
    </source>
</evidence>
<dbReference type="InterPro" id="IPR051401">
    <property type="entry name" value="GtrA_CellWall_Glycosyl"/>
</dbReference>
<protein>
    <submittedName>
        <fullName evidence="6">GtrA family protein</fullName>
    </submittedName>
</protein>
<comment type="similarity">
    <text evidence="2">Belongs to the GtrA family.</text>
</comment>
<keyword evidence="3" id="KW-0812">Transmembrane</keyword>
<dbReference type="GO" id="GO:0005886">
    <property type="term" value="C:plasma membrane"/>
    <property type="evidence" value="ECO:0007669"/>
    <property type="project" value="TreeGrafter"/>
</dbReference>
<sequence length="155" mass="18367">MMKIYKRYRNFIIYSLFGFLASILNVIVFNWLHNHAQVTMLIANTLAWFVANLFSFIANKSIVFKSRYQEPKTFIKEITLFLSQRILALLLDNILMWAGINWLHWNNLIVKIIDQIIVGLVNYFSTQAIFTHENKLLLQRLSAMRKKTKQNDCNH</sequence>
<name>A0A347SS83_9LACO</name>
<evidence type="ECO:0000256" key="5">
    <source>
        <dbReference type="ARBA" id="ARBA00023136"/>
    </source>
</evidence>
<dbReference type="RefSeq" id="WP_118902783.1">
    <property type="nucleotide sequence ID" value="NZ_CP031513.1"/>
</dbReference>
<dbReference type="Proteomes" id="UP000284109">
    <property type="component" value="Unassembled WGS sequence"/>
</dbReference>
<dbReference type="AlphaFoldDB" id="A0A347SS83"/>
<accession>A0A347SS83</accession>
<keyword evidence="5" id="KW-0472">Membrane</keyword>
<evidence type="ECO:0000313" key="7">
    <source>
        <dbReference type="Proteomes" id="UP000284109"/>
    </source>
</evidence>
<gene>
    <name evidence="6" type="ORF">DS831_08650</name>
</gene>
<dbReference type="KEGG" id="lbm:DS830_05125"/>
<proteinExistence type="inferred from homology"/>
<evidence type="ECO:0000256" key="3">
    <source>
        <dbReference type="ARBA" id="ARBA00022692"/>
    </source>
</evidence>
<dbReference type="OrthoDB" id="2317964at2"/>
<dbReference type="Pfam" id="PF04138">
    <property type="entry name" value="GtrA_DPMS_TM"/>
    <property type="match status" value="1"/>
</dbReference>
<reference evidence="6 7" key="1">
    <citation type="submission" date="2018-07" db="EMBL/GenBank/DDBJ databases">
        <title>Genome sequences of six Lactobacillus spp. isolated from bumble bee guts.</title>
        <authorList>
            <person name="Motta E.V.S."/>
            <person name="Moran N.A."/>
        </authorList>
    </citation>
    <scope>NUCLEOTIDE SEQUENCE [LARGE SCALE GENOMIC DNA]</scope>
    <source>
        <strain evidence="6 7">BI-1.1</strain>
    </source>
</reference>
<evidence type="ECO:0000256" key="1">
    <source>
        <dbReference type="ARBA" id="ARBA00004141"/>
    </source>
</evidence>
<keyword evidence="4" id="KW-1133">Transmembrane helix</keyword>